<evidence type="ECO:0000256" key="1">
    <source>
        <dbReference type="SAM" id="MobiDB-lite"/>
    </source>
</evidence>
<evidence type="ECO:0000313" key="3">
    <source>
        <dbReference type="Proteomes" id="UP000275846"/>
    </source>
</evidence>
<feature type="region of interest" description="Disordered" evidence="1">
    <location>
        <begin position="17"/>
        <end position="91"/>
    </location>
</feature>
<protein>
    <submittedName>
        <fullName evidence="4">Transposase</fullName>
    </submittedName>
</protein>
<gene>
    <name evidence="2" type="ORF">SSLN_LOCUS10377</name>
</gene>
<evidence type="ECO:0000313" key="4">
    <source>
        <dbReference type="WBParaSite" id="SSLN_0001078001-mRNA-1"/>
    </source>
</evidence>
<proteinExistence type="predicted"/>
<reference evidence="4" key="1">
    <citation type="submission" date="2016-06" db="UniProtKB">
        <authorList>
            <consortium name="WormBaseParasite"/>
        </authorList>
    </citation>
    <scope>IDENTIFICATION</scope>
</reference>
<dbReference type="Proteomes" id="UP000275846">
    <property type="component" value="Unassembled WGS sequence"/>
</dbReference>
<sequence>MGARSCCGARRRVRRSVSQCAGRAVAREDGYADPSANAPTPTSVVLWRAKTGTPIRQPMRPLPHQATDRAVAREDGYADPSANAPTPTSDS</sequence>
<dbReference type="WBParaSite" id="SSLN_0001078001-mRNA-1">
    <property type="protein sequence ID" value="SSLN_0001078001-mRNA-1"/>
    <property type="gene ID" value="SSLN_0001078001"/>
</dbReference>
<name>A0A183T1M9_SCHSO</name>
<reference evidence="2 3" key="2">
    <citation type="submission" date="2018-11" db="EMBL/GenBank/DDBJ databases">
        <authorList>
            <consortium name="Pathogen Informatics"/>
        </authorList>
    </citation>
    <scope>NUCLEOTIDE SEQUENCE [LARGE SCALE GENOMIC DNA]</scope>
    <source>
        <strain evidence="2 3">NST_G2</strain>
    </source>
</reference>
<dbReference type="EMBL" id="UYSU01035832">
    <property type="protein sequence ID" value="VDL96762.1"/>
    <property type="molecule type" value="Genomic_DNA"/>
</dbReference>
<feature type="compositionally biased region" description="Basic and acidic residues" evidence="1">
    <location>
        <begin position="66"/>
        <end position="76"/>
    </location>
</feature>
<evidence type="ECO:0000313" key="2">
    <source>
        <dbReference type="EMBL" id="VDL96762.1"/>
    </source>
</evidence>
<dbReference type="AlphaFoldDB" id="A0A183T1M9"/>
<keyword evidence="3" id="KW-1185">Reference proteome</keyword>
<organism evidence="4">
    <name type="scientific">Schistocephalus solidus</name>
    <name type="common">Tapeworm</name>
    <dbReference type="NCBI Taxonomy" id="70667"/>
    <lineage>
        <taxon>Eukaryota</taxon>
        <taxon>Metazoa</taxon>
        <taxon>Spiralia</taxon>
        <taxon>Lophotrochozoa</taxon>
        <taxon>Platyhelminthes</taxon>
        <taxon>Cestoda</taxon>
        <taxon>Eucestoda</taxon>
        <taxon>Diphyllobothriidea</taxon>
        <taxon>Diphyllobothriidae</taxon>
        <taxon>Schistocephalus</taxon>
    </lineage>
</organism>
<accession>A0A183T1M9</accession>